<evidence type="ECO:0000256" key="2">
    <source>
        <dbReference type="SAM" id="MobiDB-lite"/>
    </source>
</evidence>
<dbReference type="InterPro" id="IPR033740">
    <property type="entry name" value="Pept_M24B"/>
</dbReference>
<dbReference type="Pfam" id="PF16188">
    <property type="entry name" value="Peptidase_M24_C"/>
    <property type="match status" value="1"/>
</dbReference>
<dbReference type="SUPFAM" id="SSF53092">
    <property type="entry name" value="Creatinase/prolidase N-terminal domain"/>
    <property type="match status" value="1"/>
</dbReference>
<feature type="compositionally biased region" description="Basic and acidic residues" evidence="2">
    <location>
        <begin position="37"/>
        <end position="49"/>
    </location>
</feature>
<dbReference type="SUPFAM" id="SSF55920">
    <property type="entry name" value="Creatinase/aminopeptidase"/>
    <property type="match status" value="1"/>
</dbReference>
<evidence type="ECO:0000313" key="7">
    <source>
        <dbReference type="Proteomes" id="UP000694865"/>
    </source>
</evidence>
<keyword evidence="3" id="KW-0812">Transmembrane</keyword>
<dbReference type="InterPro" id="IPR000994">
    <property type="entry name" value="Pept_M24"/>
</dbReference>
<feature type="domain" description="Creatinase N-terminal" evidence="5">
    <location>
        <begin position="61"/>
        <end position="179"/>
    </location>
</feature>
<evidence type="ECO:0000259" key="6">
    <source>
        <dbReference type="Pfam" id="PF16188"/>
    </source>
</evidence>
<dbReference type="InterPro" id="IPR036005">
    <property type="entry name" value="Creatinase/aminopeptidase-like"/>
</dbReference>
<organism evidence="7 8">
    <name type="scientific">Saccoglossus kowalevskii</name>
    <name type="common">Acorn worm</name>
    <dbReference type="NCBI Taxonomy" id="10224"/>
    <lineage>
        <taxon>Eukaryota</taxon>
        <taxon>Metazoa</taxon>
        <taxon>Hemichordata</taxon>
        <taxon>Enteropneusta</taxon>
        <taxon>Harrimaniidae</taxon>
        <taxon>Saccoglossus</taxon>
    </lineage>
</organism>
<keyword evidence="3" id="KW-0472">Membrane</keyword>
<protein>
    <submittedName>
        <fullName evidence="8">Xaa-Pro aminopeptidase 1-like</fullName>
    </submittedName>
</protein>
<proteinExistence type="inferred from homology"/>
<feature type="domain" description="Peptidase M24 C-terminal" evidence="6">
    <location>
        <begin position="582"/>
        <end position="641"/>
    </location>
</feature>
<feature type="transmembrane region" description="Helical" evidence="3">
    <location>
        <begin position="664"/>
        <end position="682"/>
    </location>
</feature>
<evidence type="ECO:0000259" key="5">
    <source>
        <dbReference type="Pfam" id="PF01321"/>
    </source>
</evidence>
<dbReference type="Proteomes" id="UP000694865">
    <property type="component" value="Unplaced"/>
</dbReference>
<dbReference type="Pfam" id="PF00557">
    <property type="entry name" value="Peptidase_M24"/>
    <property type="match status" value="1"/>
</dbReference>
<dbReference type="InterPro" id="IPR032416">
    <property type="entry name" value="Peptidase_M24_C"/>
</dbReference>
<dbReference type="PANTHER" id="PTHR43763:SF18">
    <property type="entry name" value="XAA-PRO AMINOPEPTIDASE 1"/>
    <property type="match status" value="1"/>
</dbReference>
<evidence type="ECO:0000256" key="1">
    <source>
        <dbReference type="ARBA" id="ARBA00008766"/>
    </source>
</evidence>
<comment type="similarity">
    <text evidence="1">Belongs to the peptidase M24B family.</text>
</comment>
<feature type="domain" description="Peptidase M24" evidence="4">
    <location>
        <begin position="384"/>
        <end position="562"/>
    </location>
</feature>
<dbReference type="PANTHER" id="PTHR43763">
    <property type="entry name" value="XAA-PRO AMINOPEPTIDASE 1"/>
    <property type="match status" value="1"/>
</dbReference>
<dbReference type="InterPro" id="IPR050422">
    <property type="entry name" value="X-Pro_aminopeptidase_P"/>
</dbReference>
<dbReference type="RefSeq" id="XP_006817301.1">
    <property type="nucleotide sequence ID" value="XM_006817238.1"/>
</dbReference>
<dbReference type="GeneID" id="102802545"/>
<sequence>FTSAKAVPDAVLGEHFHSKGKIFKRSVQETRVQDDIPDTQRDCTDKDNPKYPPTVTETTERLSDLRDVMAEYNVSAYIIPTEDWHNECYRRRQWITGFSGSSGLAIVTHNQSALWTDGRYYLQAEQQLDCNWILMRSSDDGTPSAWDWLEDVLPYGTSNEPIIVAFDPTLLSINAFKESKDKSIIMQSIQNNLIDEVWEEPECSNNPLLIMEKKWAGVDWWDKVEDIQGLMKAADVEMMVLHALDDTAWLFNLRGSDVHNTAVFFSYTIIELDKTTLYIKNTTELVTDEIGKHLLTDMKFCQNTPQIHKCLHINEYDDFQNELRDATKSDIINKVWISTSASYAVYGNVPENKQYSAAIPIQEMKAVKNDKEVDGMINGYNQDSVAVIEFLHWIEGAVTNEEIEVTEISAGNKVEEFRRKQEDFVSPSFDPISGFGPNGAVIHYSSTDETNVKITTDDMYLLDSGGQYKCGATTDITRTMHFGVPKDSHKEAYTRVLMGAIDLALAIFPEGTSGSRLDVHARQHLWDNGWTYLHGTGHGIGAMLNVHEEPGYYEDNDYGVRLETIIRVVKADTPNNFGGQDYYTFRAVTLVPFDPKLIKYSLMSPRQIDWLNRYNARIRTEIGPLVQAENVEAYDWLIKMTVHVTHPDLDDHPDSPANKMHQSIASYVAMFAAFVIATLFITI</sequence>
<keyword evidence="3" id="KW-1133">Transmembrane helix</keyword>
<feature type="region of interest" description="Disordered" evidence="2">
    <location>
        <begin position="37"/>
        <end position="56"/>
    </location>
</feature>
<dbReference type="Gene3D" id="3.90.230.10">
    <property type="entry name" value="Creatinase/methionine aminopeptidase superfamily"/>
    <property type="match status" value="1"/>
</dbReference>
<dbReference type="CDD" id="cd01085">
    <property type="entry name" value="APP"/>
    <property type="match status" value="1"/>
</dbReference>
<reference evidence="8" key="1">
    <citation type="submission" date="2025-08" db="UniProtKB">
        <authorList>
            <consortium name="RefSeq"/>
        </authorList>
    </citation>
    <scope>IDENTIFICATION</scope>
    <source>
        <tissue evidence="8">Testes</tissue>
    </source>
</reference>
<dbReference type="Gene3D" id="3.40.350.10">
    <property type="entry name" value="Creatinase/prolidase N-terminal domain"/>
    <property type="match status" value="2"/>
</dbReference>
<dbReference type="Pfam" id="PF16189">
    <property type="entry name" value="Creatinase_N_2"/>
    <property type="match status" value="1"/>
</dbReference>
<feature type="non-terminal residue" evidence="8">
    <location>
        <position position="1"/>
    </location>
</feature>
<accession>A0ABM0MBB0</accession>
<gene>
    <name evidence="8" type="primary">LOC102802545</name>
</gene>
<name>A0ABM0MBB0_SACKO</name>
<evidence type="ECO:0000259" key="4">
    <source>
        <dbReference type="Pfam" id="PF00557"/>
    </source>
</evidence>
<dbReference type="InterPro" id="IPR000587">
    <property type="entry name" value="Creatinase_N"/>
</dbReference>
<dbReference type="Pfam" id="PF01321">
    <property type="entry name" value="Creatinase_N"/>
    <property type="match status" value="1"/>
</dbReference>
<evidence type="ECO:0000256" key="3">
    <source>
        <dbReference type="SAM" id="Phobius"/>
    </source>
</evidence>
<evidence type="ECO:0000313" key="8">
    <source>
        <dbReference type="RefSeq" id="XP_006817301.1"/>
    </source>
</evidence>
<dbReference type="InterPro" id="IPR029149">
    <property type="entry name" value="Creatin/AminoP/Spt16_N"/>
</dbReference>
<keyword evidence="7" id="KW-1185">Reference proteome</keyword>